<sequence length="508" mass="57619">MSIVLPFGHSLGSELRMERTIGQEIGNLRFSGLKTKGGEYSGRYGFHCSSIFTTGPDHISAYRKYLYTECSPPQSLGNIASIRSTRLAPTNGTCVSFWYHMDEDSIGKLSVSVHIKGSRSTVIWELKGRQGQKWKLGQILIASALHYRILINVTCSKGLKGNIGIDDVTIDNTQSCSVLPKKAVKEWHLVFLGKSGNGDSIYDKWRKQTPSICTISKNCLPENEDISIFNVKSKHHLKSPIIDNWSTSNIKQVKLELYKKKVLVMSMIFDGTNTNNINWFSSKNLINSSFDDLYGDGCFFKYQLNSWYAYSFMTVQDGHPCDTYAKGWFAVIDKEYSSSSSYPSTCLHMKQQQYPIFAYAEYNHKTKWFEKKLVTTKADLTTDINALKQCGCASNIKNKTSILQYDFNILKQDHDALKIKHENLQKELNGTNNRSIMLENEMSLLKQLKSVSDLNVMFDLQKKTNHLEQEIQATNSRQQAINSSKCEKTRFSCPISESSNIRNGNSVK</sequence>
<dbReference type="InterPro" id="IPR051560">
    <property type="entry name" value="MAM_domain-containing"/>
</dbReference>
<dbReference type="PANTHER" id="PTHR23282:SF101">
    <property type="entry name" value="MAM DOMAIN-CONTAINING PROTEIN"/>
    <property type="match status" value="1"/>
</dbReference>
<keyword evidence="1" id="KW-0175">Coiled coil</keyword>
<evidence type="ECO:0000256" key="1">
    <source>
        <dbReference type="SAM" id="Coils"/>
    </source>
</evidence>
<dbReference type="OrthoDB" id="412155at2759"/>
<dbReference type="Pfam" id="PF00629">
    <property type="entry name" value="MAM"/>
    <property type="match status" value="1"/>
</dbReference>
<protein>
    <recommendedName>
        <fullName evidence="2">MAM domain-containing protein</fullName>
    </recommendedName>
</protein>
<dbReference type="SMART" id="SM00137">
    <property type="entry name" value="MAM"/>
    <property type="match status" value="1"/>
</dbReference>
<name>A0A8B6GAG2_MYTGA</name>
<gene>
    <name evidence="3" type="ORF">MGAL_10B074571</name>
</gene>
<dbReference type="SUPFAM" id="SSF49899">
    <property type="entry name" value="Concanavalin A-like lectins/glucanases"/>
    <property type="match status" value="1"/>
</dbReference>
<dbReference type="InterPro" id="IPR000998">
    <property type="entry name" value="MAM_dom"/>
</dbReference>
<dbReference type="Proteomes" id="UP000596742">
    <property type="component" value="Unassembled WGS sequence"/>
</dbReference>
<accession>A0A8B6GAG2</accession>
<dbReference type="Gene3D" id="2.60.120.200">
    <property type="match status" value="1"/>
</dbReference>
<comment type="caution">
    <text evidence="3">The sequence shown here is derived from an EMBL/GenBank/DDBJ whole genome shotgun (WGS) entry which is preliminary data.</text>
</comment>
<organism evidence="3 4">
    <name type="scientific">Mytilus galloprovincialis</name>
    <name type="common">Mediterranean mussel</name>
    <dbReference type="NCBI Taxonomy" id="29158"/>
    <lineage>
        <taxon>Eukaryota</taxon>
        <taxon>Metazoa</taxon>
        <taxon>Spiralia</taxon>
        <taxon>Lophotrochozoa</taxon>
        <taxon>Mollusca</taxon>
        <taxon>Bivalvia</taxon>
        <taxon>Autobranchia</taxon>
        <taxon>Pteriomorphia</taxon>
        <taxon>Mytilida</taxon>
        <taxon>Mytiloidea</taxon>
        <taxon>Mytilidae</taxon>
        <taxon>Mytilinae</taxon>
        <taxon>Mytilus</taxon>
    </lineage>
</organism>
<evidence type="ECO:0000313" key="3">
    <source>
        <dbReference type="EMBL" id="VDI61224.1"/>
    </source>
</evidence>
<feature type="coiled-coil region" evidence="1">
    <location>
        <begin position="407"/>
        <end position="441"/>
    </location>
</feature>
<dbReference type="EMBL" id="UYJE01008115">
    <property type="protein sequence ID" value="VDI61224.1"/>
    <property type="molecule type" value="Genomic_DNA"/>
</dbReference>
<dbReference type="PROSITE" id="PS50060">
    <property type="entry name" value="MAM_2"/>
    <property type="match status" value="1"/>
</dbReference>
<evidence type="ECO:0000259" key="2">
    <source>
        <dbReference type="PROSITE" id="PS50060"/>
    </source>
</evidence>
<reference evidence="3" key="1">
    <citation type="submission" date="2018-11" db="EMBL/GenBank/DDBJ databases">
        <authorList>
            <person name="Alioto T."/>
            <person name="Alioto T."/>
        </authorList>
    </citation>
    <scope>NUCLEOTIDE SEQUENCE</scope>
</reference>
<evidence type="ECO:0000313" key="4">
    <source>
        <dbReference type="Proteomes" id="UP000596742"/>
    </source>
</evidence>
<keyword evidence="4" id="KW-1185">Reference proteome</keyword>
<dbReference type="GO" id="GO:0016020">
    <property type="term" value="C:membrane"/>
    <property type="evidence" value="ECO:0007669"/>
    <property type="project" value="InterPro"/>
</dbReference>
<dbReference type="PANTHER" id="PTHR23282">
    <property type="entry name" value="APICAL ENDOSOMAL GLYCOPROTEIN PRECURSOR"/>
    <property type="match status" value="1"/>
</dbReference>
<dbReference type="CDD" id="cd06263">
    <property type="entry name" value="MAM"/>
    <property type="match status" value="1"/>
</dbReference>
<dbReference type="AlphaFoldDB" id="A0A8B6GAG2"/>
<feature type="domain" description="MAM" evidence="2">
    <location>
        <begin position="57"/>
        <end position="178"/>
    </location>
</feature>
<proteinExistence type="predicted"/>
<dbReference type="InterPro" id="IPR013320">
    <property type="entry name" value="ConA-like_dom_sf"/>
</dbReference>